<dbReference type="EMBL" id="LWCA01000283">
    <property type="protein sequence ID" value="OAF69423.1"/>
    <property type="molecule type" value="Genomic_DNA"/>
</dbReference>
<dbReference type="Gene3D" id="1.20.920.10">
    <property type="entry name" value="Bromodomain-like"/>
    <property type="match status" value="1"/>
</dbReference>
<evidence type="ECO:0000313" key="4">
    <source>
        <dbReference type="EMBL" id="OAF69423.1"/>
    </source>
</evidence>
<dbReference type="OrthoDB" id="21449at2759"/>
<keyword evidence="5" id="KW-1185">Reference proteome</keyword>
<dbReference type="PROSITE" id="PS50014">
    <property type="entry name" value="BROMODOMAIN_2"/>
    <property type="match status" value="1"/>
</dbReference>
<feature type="domain" description="Bromo" evidence="3">
    <location>
        <begin position="23"/>
        <end position="92"/>
    </location>
</feature>
<dbReference type="Pfam" id="PF00439">
    <property type="entry name" value="Bromodomain"/>
    <property type="match status" value="1"/>
</dbReference>
<dbReference type="SMART" id="SM00297">
    <property type="entry name" value="BROMO"/>
    <property type="match status" value="1"/>
</dbReference>
<dbReference type="GO" id="GO:0000785">
    <property type="term" value="C:chromatin"/>
    <property type="evidence" value="ECO:0007669"/>
    <property type="project" value="TreeGrafter"/>
</dbReference>
<dbReference type="AlphaFoldDB" id="A0A177B700"/>
<dbReference type="PRINTS" id="PR00503">
    <property type="entry name" value="BROMODOMAIN"/>
</dbReference>
<sequence length="92" mass="10925">MKYNKTVEQVQLNYMQKVVRTLMKDTNAWPFLKPVDVKGLNLQDYYDVIKNPMDLSTIKKRLESKHYLTADECIYDVCLMFSNCYIYNIIGD</sequence>
<protein>
    <recommendedName>
        <fullName evidence="3">Bromo domain-containing protein</fullName>
    </recommendedName>
</protein>
<evidence type="ECO:0000256" key="1">
    <source>
        <dbReference type="ARBA" id="ARBA00023117"/>
    </source>
</evidence>
<comment type="caution">
    <text evidence="4">The sequence shown here is derived from an EMBL/GenBank/DDBJ whole genome shotgun (WGS) entry which is preliminary data.</text>
</comment>
<dbReference type="GO" id="GO:0006338">
    <property type="term" value="P:chromatin remodeling"/>
    <property type="evidence" value="ECO:0007669"/>
    <property type="project" value="TreeGrafter"/>
</dbReference>
<dbReference type="InterPro" id="IPR036427">
    <property type="entry name" value="Bromodomain-like_sf"/>
</dbReference>
<dbReference type="PROSITE" id="PS00633">
    <property type="entry name" value="BROMODOMAIN_1"/>
    <property type="match status" value="1"/>
</dbReference>
<evidence type="ECO:0000259" key="3">
    <source>
        <dbReference type="PROSITE" id="PS50014"/>
    </source>
</evidence>
<keyword evidence="1 2" id="KW-0103">Bromodomain</keyword>
<dbReference type="SUPFAM" id="SSF47370">
    <property type="entry name" value="Bromodomain"/>
    <property type="match status" value="1"/>
</dbReference>
<dbReference type="InterPro" id="IPR018359">
    <property type="entry name" value="Bromodomain_CS"/>
</dbReference>
<organism evidence="4 5">
    <name type="scientific">Intoshia linei</name>
    <dbReference type="NCBI Taxonomy" id="1819745"/>
    <lineage>
        <taxon>Eukaryota</taxon>
        <taxon>Metazoa</taxon>
        <taxon>Spiralia</taxon>
        <taxon>Lophotrochozoa</taxon>
        <taxon>Mesozoa</taxon>
        <taxon>Orthonectida</taxon>
        <taxon>Rhopaluridae</taxon>
        <taxon>Intoshia</taxon>
    </lineage>
</organism>
<reference evidence="4 5" key="1">
    <citation type="submission" date="2016-04" db="EMBL/GenBank/DDBJ databases">
        <title>The genome of Intoshia linei affirms orthonectids as highly simplified spiralians.</title>
        <authorList>
            <person name="Mikhailov K.V."/>
            <person name="Slusarev G.S."/>
            <person name="Nikitin M.A."/>
            <person name="Logacheva M.D."/>
            <person name="Penin A."/>
            <person name="Aleoshin V."/>
            <person name="Panchin Y.V."/>
        </authorList>
    </citation>
    <scope>NUCLEOTIDE SEQUENCE [LARGE SCALE GENOMIC DNA]</scope>
    <source>
        <strain evidence="4">Intl2013</strain>
        <tissue evidence="4">Whole animal</tissue>
    </source>
</reference>
<dbReference type="PANTHER" id="PTHR22880:SF225">
    <property type="entry name" value="BROMODOMAIN-CONTAINING PROTEIN BET-1-RELATED"/>
    <property type="match status" value="1"/>
</dbReference>
<dbReference type="InterPro" id="IPR050935">
    <property type="entry name" value="Bromo_chromatin_reader"/>
</dbReference>
<evidence type="ECO:0000313" key="5">
    <source>
        <dbReference type="Proteomes" id="UP000078046"/>
    </source>
</evidence>
<dbReference type="GO" id="GO:0006355">
    <property type="term" value="P:regulation of DNA-templated transcription"/>
    <property type="evidence" value="ECO:0007669"/>
    <property type="project" value="TreeGrafter"/>
</dbReference>
<proteinExistence type="predicted"/>
<dbReference type="Proteomes" id="UP000078046">
    <property type="component" value="Unassembled WGS sequence"/>
</dbReference>
<dbReference type="GO" id="GO:0005634">
    <property type="term" value="C:nucleus"/>
    <property type="evidence" value="ECO:0007669"/>
    <property type="project" value="TreeGrafter"/>
</dbReference>
<evidence type="ECO:0000256" key="2">
    <source>
        <dbReference type="PROSITE-ProRule" id="PRU00035"/>
    </source>
</evidence>
<accession>A0A177B700</accession>
<name>A0A177B700_9BILA</name>
<dbReference type="InterPro" id="IPR001487">
    <property type="entry name" value="Bromodomain"/>
</dbReference>
<dbReference type="PANTHER" id="PTHR22880">
    <property type="entry name" value="FALZ-RELATED BROMODOMAIN-CONTAINING PROTEINS"/>
    <property type="match status" value="1"/>
</dbReference>
<gene>
    <name evidence="4" type="ORF">A3Q56_02823</name>
</gene>
<feature type="non-terminal residue" evidence="4">
    <location>
        <position position="92"/>
    </location>
</feature>